<dbReference type="EMBL" id="CM004476">
    <property type="protein sequence ID" value="OCT75458.1"/>
    <property type="molecule type" value="Genomic_DNA"/>
</dbReference>
<dbReference type="PANTHER" id="PTHR19143:SF461">
    <property type="entry name" value="FICOLIN-1 ISOFORM X2"/>
    <property type="match status" value="1"/>
</dbReference>
<dbReference type="InterPro" id="IPR020837">
    <property type="entry name" value="Fibrinogen_CS"/>
</dbReference>
<evidence type="ECO:0000256" key="2">
    <source>
        <dbReference type="SAM" id="MobiDB-lite"/>
    </source>
</evidence>
<dbReference type="Pfam" id="PF00147">
    <property type="entry name" value="Fibrinogen_C"/>
    <property type="match status" value="1"/>
</dbReference>
<reference evidence="5" key="1">
    <citation type="journal article" date="2016" name="Nature">
        <title>Genome evolution in the allotetraploid frog Xenopus laevis.</title>
        <authorList>
            <person name="Session A.M."/>
            <person name="Uno Y."/>
            <person name="Kwon T."/>
            <person name="Chapman J.A."/>
            <person name="Toyoda A."/>
            <person name="Takahashi S."/>
            <person name="Fukui A."/>
            <person name="Hikosaka A."/>
            <person name="Suzuki A."/>
            <person name="Kondo M."/>
            <person name="van Heeringen S.J."/>
            <person name="Quigley I."/>
            <person name="Heinz S."/>
            <person name="Ogino H."/>
            <person name="Ochi H."/>
            <person name="Hellsten U."/>
            <person name="Lyons J.B."/>
            <person name="Simakov O."/>
            <person name="Putnam N."/>
            <person name="Stites J."/>
            <person name="Kuroki Y."/>
            <person name="Tanaka T."/>
            <person name="Michiue T."/>
            <person name="Watanabe M."/>
            <person name="Bogdanovic O."/>
            <person name="Lister R."/>
            <person name="Georgiou G."/>
            <person name="Paranjpe S.S."/>
            <person name="van Kruijsbergen I."/>
            <person name="Shu S."/>
            <person name="Carlson J."/>
            <person name="Kinoshita T."/>
            <person name="Ohta Y."/>
            <person name="Mawaribuchi S."/>
            <person name="Jenkins J."/>
            <person name="Grimwood J."/>
            <person name="Schmutz J."/>
            <person name="Mitros T."/>
            <person name="Mozaffari S.V."/>
            <person name="Suzuki Y."/>
            <person name="Haramoto Y."/>
            <person name="Yamamoto T.S."/>
            <person name="Takagi C."/>
            <person name="Heald R."/>
            <person name="Miller K."/>
            <person name="Haudenschild C."/>
            <person name="Kitzman J."/>
            <person name="Nakayama T."/>
            <person name="Izutsu Y."/>
            <person name="Robert J."/>
            <person name="Fortriede J."/>
            <person name="Burns K."/>
            <person name="Lotay V."/>
            <person name="Karimi K."/>
            <person name="Yasuoka Y."/>
            <person name="Dichmann D.S."/>
            <person name="Flajnik M.F."/>
            <person name="Houston D.W."/>
            <person name="Shendure J."/>
            <person name="DuPasquier L."/>
            <person name="Vize P.D."/>
            <person name="Zorn A.M."/>
            <person name="Ito M."/>
            <person name="Marcotte E.M."/>
            <person name="Wallingford J.B."/>
            <person name="Ito Y."/>
            <person name="Asashima M."/>
            <person name="Ueno N."/>
            <person name="Matsuda Y."/>
            <person name="Veenstra G.J."/>
            <person name="Fujiyama A."/>
            <person name="Harland R.M."/>
            <person name="Taira M."/>
            <person name="Rokhsar D.S."/>
        </authorList>
    </citation>
    <scope>NUCLEOTIDE SEQUENCE [LARGE SCALE GENOMIC DNA]</scope>
    <source>
        <strain evidence="5">J</strain>
    </source>
</reference>
<dbReference type="SUPFAM" id="SSF56496">
    <property type="entry name" value="Fibrinogen C-terminal domain-like"/>
    <property type="match status" value="1"/>
</dbReference>
<dbReference type="Pfam" id="PF01391">
    <property type="entry name" value="Collagen"/>
    <property type="match status" value="1"/>
</dbReference>
<feature type="region of interest" description="Disordered" evidence="2">
    <location>
        <begin position="44"/>
        <end position="68"/>
    </location>
</feature>
<evidence type="ECO:0000259" key="3">
    <source>
        <dbReference type="PROSITE" id="PS51406"/>
    </source>
</evidence>
<proteinExistence type="predicted"/>
<evidence type="ECO:0000256" key="1">
    <source>
        <dbReference type="ARBA" id="ARBA00023157"/>
    </source>
</evidence>
<keyword evidence="1" id="KW-1015">Disulfide bond</keyword>
<evidence type="ECO:0000313" key="5">
    <source>
        <dbReference type="Proteomes" id="UP000694892"/>
    </source>
</evidence>
<dbReference type="CDD" id="cd00087">
    <property type="entry name" value="FReD"/>
    <property type="match status" value="1"/>
</dbReference>
<dbReference type="GO" id="GO:0005615">
    <property type="term" value="C:extracellular space"/>
    <property type="evidence" value="ECO:0007669"/>
    <property type="project" value="TreeGrafter"/>
</dbReference>
<dbReference type="InterPro" id="IPR008160">
    <property type="entry name" value="Collagen"/>
</dbReference>
<dbReference type="GO" id="GO:0003823">
    <property type="term" value="F:antigen binding"/>
    <property type="evidence" value="ECO:0007669"/>
    <property type="project" value="TreeGrafter"/>
</dbReference>
<dbReference type="InterPro" id="IPR014716">
    <property type="entry name" value="Fibrinogen_a/b/g_C_1"/>
</dbReference>
<dbReference type="GO" id="GO:0005102">
    <property type="term" value="F:signaling receptor binding"/>
    <property type="evidence" value="ECO:0007669"/>
    <property type="project" value="TreeGrafter"/>
</dbReference>
<protein>
    <recommendedName>
        <fullName evidence="3">Fibrinogen C-terminal domain-containing protein</fullName>
    </recommendedName>
</protein>
<dbReference type="GO" id="GO:0097367">
    <property type="term" value="F:carbohydrate derivative binding"/>
    <property type="evidence" value="ECO:0007669"/>
    <property type="project" value="TreeGrafter"/>
</dbReference>
<dbReference type="GO" id="GO:0001867">
    <property type="term" value="P:complement activation, lectin pathway"/>
    <property type="evidence" value="ECO:0007669"/>
    <property type="project" value="TreeGrafter"/>
</dbReference>
<dbReference type="PROSITE" id="PS51406">
    <property type="entry name" value="FIBRINOGEN_C_2"/>
    <property type="match status" value="1"/>
</dbReference>
<dbReference type="NCBIfam" id="NF040941">
    <property type="entry name" value="GGGWT_bact"/>
    <property type="match status" value="1"/>
</dbReference>
<organism evidence="4 5">
    <name type="scientific">Xenopus laevis</name>
    <name type="common">African clawed frog</name>
    <dbReference type="NCBI Taxonomy" id="8355"/>
    <lineage>
        <taxon>Eukaryota</taxon>
        <taxon>Metazoa</taxon>
        <taxon>Chordata</taxon>
        <taxon>Craniata</taxon>
        <taxon>Vertebrata</taxon>
        <taxon>Euteleostomi</taxon>
        <taxon>Amphibia</taxon>
        <taxon>Batrachia</taxon>
        <taxon>Anura</taxon>
        <taxon>Pipoidea</taxon>
        <taxon>Pipidae</taxon>
        <taxon>Xenopodinae</taxon>
        <taxon>Xenopus</taxon>
        <taxon>Xenopus</taxon>
    </lineage>
</organism>
<dbReference type="Gene3D" id="3.90.215.10">
    <property type="entry name" value="Gamma Fibrinogen, chain A, domain 1"/>
    <property type="match status" value="1"/>
</dbReference>
<feature type="domain" description="Fibrinogen C-terminal" evidence="3">
    <location>
        <begin position="74"/>
        <end position="291"/>
    </location>
</feature>
<dbReference type="InterPro" id="IPR050373">
    <property type="entry name" value="Fibrinogen_C-term_domain"/>
</dbReference>
<evidence type="ECO:0000313" key="4">
    <source>
        <dbReference type="EMBL" id="OCT75458.1"/>
    </source>
</evidence>
<dbReference type="AlphaFoldDB" id="A0A974CL75"/>
<name>A0A974CL75_XENLA</name>
<dbReference type="InterPro" id="IPR036056">
    <property type="entry name" value="Fibrinogen-like_C"/>
</dbReference>
<dbReference type="FunFam" id="3.90.215.10:FF:000001">
    <property type="entry name" value="Tenascin isoform 1"/>
    <property type="match status" value="1"/>
</dbReference>
<dbReference type="SMART" id="SM00186">
    <property type="entry name" value="FBG"/>
    <property type="match status" value="1"/>
</dbReference>
<sequence length="291" mass="32239">MSANLWTSLKNFVWNTAYSPLPIPKILPCTQLLKGDTGIPGLQGLKGDPGINGTNGEKGDPGQMGAQGPKGEVGDVLYVGRNCKELLDQGVIMSGWYTIYPDGMAPLQVLCDMDTDGGGWIVFQRRYDGSVDFYLGWDSYKKGFGSRLTDFWLGNDNLSNLTSAGTWDLRVDLRDFNNSAYYAKYSSFQISPASDNYTLTFGAFLGGNAGDSLSYHNQTSFSTKDRDNDRSLTNCAVEGFGAWWFNDCFLSDLNGVYQLQQSGNSFGITWQSANDYSYYSFKRSEMKIRPV</sequence>
<gene>
    <name evidence="4" type="ORF">XELAEV_18030638mg</name>
</gene>
<dbReference type="PANTHER" id="PTHR19143">
    <property type="entry name" value="FIBRINOGEN/TENASCIN/ANGIOPOEITIN"/>
    <property type="match status" value="1"/>
</dbReference>
<dbReference type="Proteomes" id="UP000694892">
    <property type="component" value="Chromosome 6L"/>
</dbReference>
<dbReference type="InterPro" id="IPR002181">
    <property type="entry name" value="Fibrinogen_a/b/g_C_dom"/>
</dbReference>
<dbReference type="PROSITE" id="PS00514">
    <property type="entry name" value="FIBRINOGEN_C_1"/>
    <property type="match status" value="1"/>
</dbReference>
<accession>A0A974CL75</accession>
<dbReference type="OMA" id="WQSANDY"/>